<accession>A0A422Q1D4</accession>
<evidence type="ECO:0000313" key="2">
    <source>
        <dbReference type="EMBL" id="RNF23802.1"/>
    </source>
</evidence>
<feature type="region of interest" description="Disordered" evidence="1">
    <location>
        <begin position="545"/>
        <end position="565"/>
    </location>
</feature>
<sequence>MFTVPFTLAGNAVAGFSFSSSTTVEEVVARRGLSPYLQSQPRNGKEVTSLKAFVGRCLLELVQVALRPLCGKADAASVGNAEVSSDPAEHEETRDQKQTLFSENATELITFYLGVSEAPEMPLSRIVTATLPVLVNAAPLTPLFARCFQRIILKAFDVDAHATTAAIAARLDKELLLGVIRHISASFVVSETFAALFETTLQDTKPAAFSTVSPVFIEACVRLGFAEHLASHMAVALRTETCQPYFSFWKALVNHGYSQTAGPIVDELLKYELMSVYVRDILRGCEEARASPGAVPLAAQGVEVYRGILALVRTSLVPADVAEMYSMNVSVIAPIKLLTAYFRRFCDLIPVCGAAAPSRADAMRIALCAMFVEVLSFRLRDTDRIIAESNFLQSLLAVSLQYPNCYCLSVLLQRSLLSIFSGRINDTDDVLLRHLAATENARKPGLLAGCVELCTEDRLRRTSLAALMVETWRTLAQRTLLADSCETLRHAIELFSTNRQLQERIQDFGRPITGEGFAAAGSGSNEEIHHRPCVYHVSRQRSVSLNSFSSPTDPGPSFAKGGAPDGGRVRADAYLVGDLPGTDAGGEAAPPEEAISDAAFSVPEGLLYDAEDSVAADLAWDDEVVPAEVSPQARAYPRFADVRISFEVREEAAPAEPGEPGADAAPRRRVATENLEEE</sequence>
<dbReference type="AlphaFoldDB" id="A0A422Q1D4"/>
<evidence type="ECO:0000256" key="1">
    <source>
        <dbReference type="SAM" id="MobiDB-lite"/>
    </source>
</evidence>
<organism evidence="2 3">
    <name type="scientific">Trypanosoma conorhini</name>
    <dbReference type="NCBI Taxonomy" id="83891"/>
    <lineage>
        <taxon>Eukaryota</taxon>
        <taxon>Discoba</taxon>
        <taxon>Euglenozoa</taxon>
        <taxon>Kinetoplastea</taxon>
        <taxon>Metakinetoplastina</taxon>
        <taxon>Trypanosomatida</taxon>
        <taxon>Trypanosomatidae</taxon>
        <taxon>Trypanosoma</taxon>
    </lineage>
</organism>
<evidence type="ECO:0000313" key="3">
    <source>
        <dbReference type="Proteomes" id="UP000284403"/>
    </source>
</evidence>
<keyword evidence="3" id="KW-1185">Reference proteome</keyword>
<protein>
    <submittedName>
        <fullName evidence="2">Uncharacterized protein</fullName>
    </submittedName>
</protein>
<comment type="caution">
    <text evidence="2">The sequence shown here is derived from an EMBL/GenBank/DDBJ whole genome shotgun (WGS) entry which is preliminary data.</text>
</comment>
<dbReference type="EMBL" id="MKKU01000111">
    <property type="protein sequence ID" value="RNF23802.1"/>
    <property type="molecule type" value="Genomic_DNA"/>
</dbReference>
<feature type="compositionally biased region" description="Low complexity" evidence="1">
    <location>
        <begin position="654"/>
        <end position="664"/>
    </location>
</feature>
<reference evidence="2 3" key="1">
    <citation type="journal article" date="2018" name="BMC Genomics">
        <title>Genomic comparison of Trypanosoma conorhini and Trypanosoma rangeli to Trypanosoma cruzi strains of high and low virulence.</title>
        <authorList>
            <person name="Bradwell K.R."/>
            <person name="Koparde V.N."/>
            <person name="Matveyev A.V."/>
            <person name="Serrano M.G."/>
            <person name="Alves J.M."/>
            <person name="Parikh H."/>
            <person name="Huang B."/>
            <person name="Lee V."/>
            <person name="Espinosa-Alvarez O."/>
            <person name="Ortiz P.A."/>
            <person name="Costa-Martins A.G."/>
            <person name="Teixeira M.M."/>
            <person name="Buck G.A."/>
        </authorList>
    </citation>
    <scope>NUCLEOTIDE SEQUENCE [LARGE SCALE GENOMIC DNA]</scope>
    <source>
        <strain evidence="2 3">025E</strain>
    </source>
</reference>
<proteinExistence type="predicted"/>
<dbReference type="GeneID" id="40316314"/>
<name>A0A422Q1D4_9TRYP</name>
<gene>
    <name evidence="2" type="ORF">Tco025E_02703</name>
</gene>
<dbReference type="RefSeq" id="XP_029230268.1">
    <property type="nucleotide sequence ID" value="XM_029369627.1"/>
</dbReference>
<dbReference type="OrthoDB" id="271940at2759"/>
<dbReference type="Proteomes" id="UP000284403">
    <property type="component" value="Unassembled WGS sequence"/>
</dbReference>
<feature type="region of interest" description="Disordered" evidence="1">
    <location>
        <begin position="650"/>
        <end position="678"/>
    </location>
</feature>